<dbReference type="Proteomes" id="UP000056905">
    <property type="component" value="Chromosome"/>
</dbReference>
<proteinExistence type="predicted"/>
<protein>
    <submittedName>
        <fullName evidence="2">Uncharacterized protein</fullName>
    </submittedName>
</protein>
<name>A0A0P0P428_9CAUL</name>
<dbReference type="EMBL" id="CP013002">
    <property type="protein sequence ID" value="ALL15343.1"/>
    <property type="molecule type" value="Genomic_DNA"/>
</dbReference>
<keyword evidence="3" id="KW-1185">Reference proteome</keyword>
<keyword evidence="1" id="KW-0732">Signal</keyword>
<sequence length="494" mass="49982">MGHNWSMKSRMRSHSHRAIVPFLVLLLAGGAAPAFAQVQVQSLAAPDLFSTPAAQTDLGPDLWKDTAPDIARDVLPRLAARPLSPAFADLALRVLATGATGPAGLGNDPDLAAARAMALIALGEARGADAVLDRAPGLAGSAALSLAAAEAALIKGDDDKACRIGDTLTVDRGAGYWLRLRAFCQARAGQADAAQLTFSLAQQQTRDADYARLMGALLAGSGEAGPANLRNGVNYALSRRLGLDIQAAAGTASSALKPVLRAPSDLSAGLAGADLTAIETSDLAFLRQAKGLAAFIEAARTASTSIRVLAQADAPLRDPVLFARAALAAGDLTTAQAIRARLTQDQIPGATITDLALLDALLAAAAGKADNQVLDRLVELGAQNGVKSPAQPAALLLATLGGTMSAQARGQFASFDVGKPAGSTARLMLLDEAATAGIKGEAALLALAVAADAGVAGPGPADRARIAKAFGRVGLAGDAWAVVVEGLLALQLAR</sequence>
<evidence type="ECO:0000313" key="2">
    <source>
        <dbReference type="EMBL" id="ALL15343.1"/>
    </source>
</evidence>
<feature type="chain" id="PRO_5006052757" evidence="1">
    <location>
        <begin position="37"/>
        <end position="494"/>
    </location>
</feature>
<evidence type="ECO:0000313" key="3">
    <source>
        <dbReference type="Proteomes" id="UP000056905"/>
    </source>
</evidence>
<feature type="signal peptide" evidence="1">
    <location>
        <begin position="1"/>
        <end position="36"/>
    </location>
</feature>
<evidence type="ECO:0000256" key="1">
    <source>
        <dbReference type="SAM" id="SignalP"/>
    </source>
</evidence>
<organism evidence="2 3">
    <name type="scientific">Caulobacter henricii</name>
    <dbReference type="NCBI Taxonomy" id="69395"/>
    <lineage>
        <taxon>Bacteria</taxon>
        <taxon>Pseudomonadati</taxon>
        <taxon>Pseudomonadota</taxon>
        <taxon>Alphaproteobacteria</taxon>
        <taxon>Caulobacterales</taxon>
        <taxon>Caulobacteraceae</taxon>
        <taxon>Caulobacter</taxon>
    </lineage>
</organism>
<gene>
    <name evidence="2" type="ORF">AQ619_13280</name>
</gene>
<dbReference type="STRING" id="69395.AQ619_13280"/>
<accession>A0A0P0P428</accession>
<dbReference type="AlphaFoldDB" id="A0A0P0P428"/>
<dbReference type="KEGG" id="chq:AQ619_13280"/>
<reference evidence="2 3" key="1">
    <citation type="submission" date="2015-10" db="EMBL/GenBank/DDBJ databases">
        <title>Conservation of the essential genome among Caulobacter and Brevundimonas species.</title>
        <authorList>
            <person name="Scott D."/>
            <person name="Ely B."/>
        </authorList>
    </citation>
    <scope>NUCLEOTIDE SEQUENCE [LARGE SCALE GENOMIC DNA]</scope>
    <source>
        <strain evidence="2 3">CB4</strain>
    </source>
</reference>